<dbReference type="GO" id="GO:0006887">
    <property type="term" value="P:exocytosis"/>
    <property type="evidence" value="ECO:0007669"/>
    <property type="project" value="TreeGrafter"/>
</dbReference>
<evidence type="ECO:0000313" key="14">
    <source>
        <dbReference type="Proteomes" id="UP000509704"/>
    </source>
</evidence>
<feature type="coiled-coil region" evidence="10">
    <location>
        <begin position="709"/>
        <end position="743"/>
    </location>
</feature>
<evidence type="ECO:0000256" key="1">
    <source>
        <dbReference type="ARBA" id="ARBA00008842"/>
    </source>
</evidence>
<keyword evidence="6" id="KW-0445">Lipid transport</keyword>
<dbReference type="Gene3D" id="3.30.70.3490">
    <property type="match status" value="1"/>
</dbReference>
<dbReference type="Pfam" id="PF01237">
    <property type="entry name" value="Oxysterol_BP"/>
    <property type="match status" value="1"/>
</dbReference>
<dbReference type="GO" id="GO:0006897">
    <property type="term" value="P:endocytosis"/>
    <property type="evidence" value="ECO:0007669"/>
    <property type="project" value="UniProtKB-ARBA"/>
</dbReference>
<protein>
    <recommendedName>
        <fullName evidence="12">PH domain-containing protein</fullName>
    </recommendedName>
</protein>
<organism evidence="13 14">
    <name type="scientific">Zygotorulaspora mrakii</name>
    <name type="common">Zygosaccharomyces mrakii</name>
    <dbReference type="NCBI Taxonomy" id="42260"/>
    <lineage>
        <taxon>Eukaryota</taxon>
        <taxon>Fungi</taxon>
        <taxon>Dikarya</taxon>
        <taxon>Ascomycota</taxon>
        <taxon>Saccharomycotina</taxon>
        <taxon>Saccharomycetes</taxon>
        <taxon>Saccharomycetales</taxon>
        <taxon>Saccharomycetaceae</taxon>
        <taxon>Zygotorulaspora</taxon>
    </lineage>
</organism>
<dbReference type="PANTHER" id="PTHR10972:SF205">
    <property type="entry name" value="OXYSTEROL-BINDING PROTEIN 1"/>
    <property type="match status" value="1"/>
</dbReference>
<feature type="region of interest" description="Disordered" evidence="11">
    <location>
        <begin position="473"/>
        <end position="513"/>
    </location>
</feature>
<dbReference type="Gene3D" id="2.30.29.30">
    <property type="entry name" value="Pleckstrin-homology domain (PH domain)/Phosphotyrosine-binding domain (PTB)"/>
    <property type="match status" value="1"/>
</dbReference>
<feature type="region of interest" description="Disordered" evidence="11">
    <location>
        <begin position="837"/>
        <end position="871"/>
    </location>
</feature>
<keyword evidence="7" id="KW-0446">Lipid-binding</keyword>
<dbReference type="GO" id="GO:0120015">
    <property type="term" value="F:sterol transfer activity"/>
    <property type="evidence" value="ECO:0007669"/>
    <property type="project" value="UniProtKB-ARBA"/>
</dbReference>
<dbReference type="PROSITE" id="PS50088">
    <property type="entry name" value="ANK_REPEAT"/>
    <property type="match status" value="2"/>
</dbReference>
<dbReference type="SUPFAM" id="SSF48403">
    <property type="entry name" value="Ankyrin repeat"/>
    <property type="match status" value="1"/>
</dbReference>
<name>A0A7H9AZW6_ZYGMR</name>
<dbReference type="GO" id="GO:0005829">
    <property type="term" value="C:cytosol"/>
    <property type="evidence" value="ECO:0007669"/>
    <property type="project" value="TreeGrafter"/>
</dbReference>
<feature type="compositionally biased region" description="Acidic residues" evidence="11">
    <location>
        <begin position="601"/>
        <end position="618"/>
    </location>
</feature>
<gene>
    <name evidence="13" type="ORF">HG535_0C02630</name>
</gene>
<dbReference type="GO" id="GO:0097038">
    <property type="term" value="C:perinuclear endoplasmic reticulum"/>
    <property type="evidence" value="ECO:0007669"/>
    <property type="project" value="TreeGrafter"/>
</dbReference>
<evidence type="ECO:0000256" key="7">
    <source>
        <dbReference type="ARBA" id="ARBA00023121"/>
    </source>
</evidence>
<keyword evidence="3" id="KW-0597">Phosphoprotein</keyword>
<dbReference type="CDD" id="cd13292">
    <property type="entry name" value="PH_Osh1p_Osh2p_yeast"/>
    <property type="match status" value="1"/>
</dbReference>
<keyword evidence="10" id="KW-0175">Coiled coil</keyword>
<dbReference type="PROSITE" id="PS50297">
    <property type="entry name" value="ANK_REP_REGION"/>
    <property type="match status" value="1"/>
</dbReference>
<dbReference type="Gene3D" id="2.40.160.120">
    <property type="match status" value="1"/>
</dbReference>
<reference evidence="13 14" key="1">
    <citation type="submission" date="2020-07" db="EMBL/GenBank/DDBJ databases">
        <title>The yeast mating-type switching endonuclease HO is a domesticated member of an unorthodox homing genetic element family.</title>
        <authorList>
            <person name="Coughlan A.Y."/>
            <person name="Lombardi L."/>
            <person name="Braun-Galleani S."/>
            <person name="Martos A.R."/>
            <person name="Galeote V."/>
            <person name="Bigey F."/>
            <person name="Dequin S."/>
            <person name="Byrne K.P."/>
            <person name="Wolfe K.H."/>
        </authorList>
    </citation>
    <scope>NUCLEOTIDE SEQUENCE [LARGE SCALE GENOMIC DNA]</scope>
    <source>
        <strain evidence="13 14">NRRL Y-6702</strain>
    </source>
</reference>
<evidence type="ECO:0000256" key="3">
    <source>
        <dbReference type="ARBA" id="ARBA00022553"/>
    </source>
</evidence>
<dbReference type="GO" id="GO:0005886">
    <property type="term" value="C:plasma membrane"/>
    <property type="evidence" value="ECO:0007669"/>
    <property type="project" value="TreeGrafter"/>
</dbReference>
<dbReference type="GO" id="GO:0030011">
    <property type="term" value="P:maintenance of cell polarity"/>
    <property type="evidence" value="ECO:0007669"/>
    <property type="project" value="TreeGrafter"/>
</dbReference>
<feature type="repeat" description="ANK" evidence="8">
    <location>
        <begin position="237"/>
        <end position="269"/>
    </location>
</feature>
<feature type="repeat" description="ANK" evidence="8">
    <location>
        <begin position="137"/>
        <end position="159"/>
    </location>
</feature>
<dbReference type="FunFam" id="1.25.40.20:FF:000436">
    <property type="entry name" value="Swh1p"/>
    <property type="match status" value="1"/>
</dbReference>
<feature type="compositionally biased region" description="Polar residues" evidence="11">
    <location>
        <begin position="532"/>
        <end position="549"/>
    </location>
</feature>
<comment type="similarity">
    <text evidence="1 9">Belongs to the OSBP family.</text>
</comment>
<dbReference type="SUPFAM" id="SSF50729">
    <property type="entry name" value="PH domain-like"/>
    <property type="match status" value="1"/>
</dbReference>
<dbReference type="EMBL" id="CP058606">
    <property type="protein sequence ID" value="QLG71911.1"/>
    <property type="molecule type" value="Genomic_DNA"/>
</dbReference>
<feature type="region of interest" description="Disordered" evidence="11">
    <location>
        <begin position="595"/>
        <end position="618"/>
    </location>
</feature>
<accession>A0A7H9AZW6</accession>
<feature type="compositionally biased region" description="Polar residues" evidence="11">
    <location>
        <begin position="32"/>
        <end position="45"/>
    </location>
</feature>
<dbReference type="PROSITE" id="PS01013">
    <property type="entry name" value="OSBP"/>
    <property type="match status" value="1"/>
</dbReference>
<dbReference type="FunFam" id="2.30.29.30:FF:000061">
    <property type="entry name" value="Oxysterol binding protein 1"/>
    <property type="match status" value="1"/>
</dbReference>
<dbReference type="KEGG" id="zmk:HG535_0C02630"/>
<dbReference type="InterPro" id="IPR018494">
    <property type="entry name" value="Oxysterol-bd_CS"/>
</dbReference>
<dbReference type="PANTHER" id="PTHR10972">
    <property type="entry name" value="OXYSTEROL-BINDING PROTEIN-RELATED"/>
    <property type="match status" value="1"/>
</dbReference>
<dbReference type="Proteomes" id="UP000509704">
    <property type="component" value="Chromosome 3"/>
</dbReference>
<evidence type="ECO:0000256" key="5">
    <source>
        <dbReference type="ARBA" id="ARBA00023043"/>
    </source>
</evidence>
<dbReference type="SMART" id="SM00248">
    <property type="entry name" value="ANK"/>
    <property type="match status" value="2"/>
</dbReference>
<dbReference type="InterPro" id="IPR011993">
    <property type="entry name" value="PH-like_dom_sf"/>
</dbReference>
<dbReference type="GeneID" id="59235608"/>
<dbReference type="GO" id="GO:0034727">
    <property type="term" value="P:piecemeal microautophagy of the nucleus"/>
    <property type="evidence" value="ECO:0007669"/>
    <property type="project" value="TreeGrafter"/>
</dbReference>
<dbReference type="SMART" id="SM00233">
    <property type="entry name" value="PH"/>
    <property type="match status" value="1"/>
</dbReference>
<evidence type="ECO:0000256" key="8">
    <source>
        <dbReference type="PROSITE-ProRule" id="PRU00023"/>
    </source>
</evidence>
<keyword evidence="4" id="KW-0677">Repeat</keyword>
<feature type="region of interest" description="Disordered" evidence="11">
    <location>
        <begin position="1"/>
        <end position="45"/>
    </location>
</feature>
<dbReference type="Pfam" id="PF00023">
    <property type="entry name" value="Ank"/>
    <property type="match status" value="2"/>
</dbReference>
<feature type="region of interest" description="Disordered" evidence="11">
    <location>
        <begin position="531"/>
        <end position="576"/>
    </location>
</feature>
<evidence type="ECO:0000313" key="13">
    <source>
        <dbReference type="EMBL" id="QLG71911.1"/>
    </source>
</evidence>
<keyword evidence="5 8" id="KW-0040">ANK repeat</keyword>
<dbReference type="InterPro" id="IPR001849">
    <property type="entry name" value="PH_domain"/>
</dbReference>
<feature type="coiled-coil region" evidence="10">
    <location>
        <begin position="1241"/>
        <end position="1271"/>
    </location>
</feature>
<dbReference type="InterPro" id="IPR002110">
    <property type="entry name" value="Ankyrin_rpt"/>
</dbReference>
<evidence type="ECO:0000256" key="9">
    <source>
        <dbReference type="RuleBase" id="RU003844"/>
    </source>
</evidence>
<sequence length="1316" mass="148778">MSSKVGSNHHEATKSSGIPTPSLGPRNETDVSDLNSGNEENQNSHVSKALLKLKLLDSLRQGDFEQLKQLIKTQFQPENDANVIEVRQLVLHYAVQVAPLSLIKEILNNWSNALHKRKRAQESDVDIHLDINHQDDDGNTPLHLAAFQSRGDVVAFLMDQPNINDCVLNDSHLQPVEMCKNLNIAQMMQVKRANYVAEVAQEFRTAFNNRDFGHLESILSAPRNSEVLDINGMDPETGDTVLHEFVKKKDVIMCRWLLEHGADPFKRDRQGKLPIDLLGKVNESETATNTKTAIDIELKKLLAKAAKEQSVIDVTNNLHEAPTYKGYLKKWTNFAQGYKLRWFILSSDGKLSYYKDQSDTRNACRGSLNMSTCYLHLDSSEKLKFEIIGGSNGTIRWHLKANHPIETNRWVWAIQGAIRFSKDREMVIKSGTVPPSLAMNRAASPAPNVQKLHPYEGPYRSQYIQGSKYEKIGQPVQQKQSRAPSSSSSSAHQRKKSTSTSVTSSEIGFSDNLTESGKNYINKVIENRIESNSRGSSVKNFSTNHSMNESTNNNLNKYSSSKSTGPSTNGVFQNSEANTSSLNDFAIDNSATANAENIEGISDDEDDDDDDIDIDADEEDVKIKYGPYAQKLTMLQRSISMELSSLNELLENDASKTADEEVWRIVKVSLNTIAKTFEKLNSLTSERDKRLVTMLSKQRDVNNVWIQSVRDLEIELIDKSNRLASLDKERRNLKRLLQKKLTEAGESVTTPNVKEVEPESIEKEASTSALQEIAELIDAARGEEAESDGEEFYDAEELVEEADMERELMDKASKNDIAKKKEIQLSDNKLTFEDISQNQKSGLDTHVSRSKSDATSDESSVAAPADEKKAPIEYVGEVTEERSQVESLPVSNESQEKMKKLILSEGTYLGYEDGVRKRLRLDKDDRPSISLWSVLKSMVGKDMTRMTLPVSFNEPTSLLQRVAEDLEYTSLLDEAAAFSDSSLRLLYVAVFTASSYASTIGRVAKPFNPLLGETFEYARAEKHYRFFTEQVSHHPPISATWTESPKWDFWGESNVDSKFNGRSFAFKHLGWWHIKLRPDETTSEDMYTWKKPNNTVIGILVGNPQVDNHGDVKIVNHTTGDFCLLNFKARGWRSSGAYEVKGEVFNKKNQKMWILGGHWNDAIYAKKVTANNNEELSLKKTITKIDSDPNFEGSKFLVWKANPRPSAPFNLTPFAITLNAPQPSLVPWLAPTDTRLRPDQRDMEEGLYDKAADEKHRLEEKQRAVRKERDNKGEVYVPKWFVKEFDPITKSDYWKFKGNYWSLRKDHKLKGCGDIF</sequence>
<dbReference type="InterPro" id="IPR000648">
    <property type="entry name" value="Oxysterol-bd"/>
</dbReference>
<dbReference type="RefSeq" id="XP_037143639.1">
    <property type="nucleotide sequence ID" value="XM_037287744.1"/>
</dbReference>
<keyword evidence="14" id="KW-1185">Reference proteome</keyword>
<evidence type="ECO:0000256" key="11">
    <source>
        <dbReference type="SAM" id="MobiDB-lite"/>
    </source>
</evidence>
<dbReference type="SUPFAM" id="SSF144000">
    <property type="entry name" value="Oxysterol-binding protein-like"/>
    <property type="match status" value="1"/>
</dbReference>
<dbReference type="GO" id="GO:0032934">
    <property type="term" value="F:sterol binding"/>
    <property type="evidence" value="ECO:0007669"/>
    <property type="project" value="TreeGrafter"/>
</dbReference>
<evidence type="ECO:0000256" key="4">
    <source>
        <dbReference type="ARBA" id="ARBA00022737"/>
    </source>
</evidence>
<dbReference type="Gene3D" id="1.25.40.20">
    <property type="entry name" value="Ankyrin repeat-containing domain"/>
    <property type="match status" value="2"/>
</dbReference>
<proteinExistence type="inferred from homology"/>
<evidence type="ECO:0000256" key="2">
    <source>
        <dbReference type="ARBA" id="ARBA00022448"/>
    </source>
</evidence>
<evidence type="ECO:0000256" key="6">
    <source>
        <dbReference type="ARBA" id="ARBA00023055"/>
    </source>
</evidence>
<evidence type="ECO:0000259" key="12">
    <source>
        <dbReference type="PROSITE" id="PS50003"/>
    </source>
</evidence>
<dbReference type="FunFam" id="2.40.160.120:FF:000001">
    <property type="entry name" value="Oxysterol-binding protein"/>
    <property type="match status" value="1"/>
</dbReference>
<dbReference type="PROSITE" id="PS50003">
    <property type="entry name" value="PH_DOMAIN"/>
    <property type="match status" value="1"/>
</dbReference>
<dbReference type="InterPro" id="IPR037239">
    <property type="entry name" value="OSBP_sf"/>
</dbReference>
<dbReference type="FunFam" id="1.25.40.20:FF:000308">
    <property type="entry name" value="Oxysterol-binding family protein"/>
    <property type="match status" value="1"/>
</dbReference>
<dbReference type="GO" id="GO:0005635">
    <property type="term" value="C:nuclear envelope"/>
    <property type="evidence" value="ECO:0007669"/>
    <property type="project" value="TreeGrafter"/>
</dbReference>
<feature type="compositionally biased region" description="Polar residues" evidence="11">
    <location>
        <begin position="565"/>
        <end position="576"/>
    </location>
</feature>
<feature type="compositionally biased region" description="Low complexity" evidence="11">
    <location>
        <begin position="477"/>
        <end position="491"/>
    </location>
</feature>
<evidence type="ECO:0000256" key="10">
    <source>
        <dbReference type="SAM" id="Coils"/>
    </source>
</evidence>
<dbReference type="OrthoDB" id="1854502at2759"/>
<feature type="compositionally biased region" description="Low complexity" evidence="11">
    <location>
        <begin position="550"/>
        <end position="564"/>
    </location>
</feature>
<dbReference type="InterPro" id="IPR036770">
    <property type="entry name" value="Ankyrin_rpt-contain_sf"/>
</dbReference>
<keyword evidence="2" id="KW-0813">Transport</keyword>
<dbReference type="Pfam" id="PF00169">
    <property type="entry name" value="PH"/>
    <property type="match status" value="1"/>
</dbReference>
<feature type="domain" description="PH" evidence="12">
    <location>
        <begin position="321"/>
        <end position="419"/>
    </location>
</feature>